<dbReference type="GO" id="GO:0022857">
    <property type="term" value="F:transmembrane transporter activity"/>
    <property type="evidence" value="ECO:0007669"/>
    <property type="project" value="InterPro"/>
</dbReference>
<comment type="subcellular location">
    <subcellularLocation>
        <location evidence="1">Cell membrane</location>
        <topology evidence="1">Multi-pass membrane protein</topology>
    </subcellularLocation>
</comment>
<feature type="transmembrane region" description="Helical" evidence="9">
    <location>
        <begin position="183"/>
        <end position="209"/>
    </location>
</feature>
<dbReference type="KEGG" id="boz:DBV39_01850"/>
<feature type="transmembrane region" description="Helical" evidence="9">
    <location>
        <begin position="314"/>
        <end position="332"/>
    </location>
</feature>
<name>A0A2R4XFV9_9BURK</name>
<dbReference type="NCBIfam" id="TIGR00842">
    <property type="entry name" value="bcct"/>
    <property type="match status" value="1"/>
</dbReference>
<keyword evidence="7 9" id="KW-0472">Membrane</keyword>
<keyword evidence="5 9" id="KW-0812">Transmembrane</keyword>
<evidence type="ECO:0000313" key="10">
    <source>
        <dbReference type="EMBL" id="AWB32661.1"/>
    </source>
</evidence>
<evidence type="ECO:0000256" key="5">
    <source>
        <dbReference type="ARBA" id="ARBA00022692"/>
    </source>
</evidence>
<dbReference type="PANTHER" id="PTHR30047">
    <property type="entry name" value="HIGH-AFFINITY CHOLINE TRANSPORT PROTEIN-RELATED"/>
    <property type="match status" value="1"/>
</dbReference>
<evidence type="ECO:0000256" key="9">
    <source>
        <dbReference type="SAM" id="Phobius"/>
    </source>
</evidence>
<feature type="transmembrane region" description="Helical" evidence="9">
    <location>
        <begin position="7"/>
        <end position="26"/>
    </location>
</feature>
<gene>
    <name evidence="10" type="ORF">DBV39_01850</name>
</gene>
<dbReference type="OrthoDB" id="9775735at2"/>
<dbReference type="PANTHER" id="PTHR30047:SF7">
    <property type="entry name" value="HIGH-AFFINITY CHOLINE TRANSPORT PROTEIN"/>
    <property type="match status" value="1"/>
</dbReference>
<organism evidence="10 11">
    <name type="scientific">Orrella marina</name>
    <dbReference type="NCBI Taxonomy" id="2163011"/>
    <lineage>
        <taxon>Bacteria</taxon>
        <taxon>Pseudomonadati</taxon>
        <taxon>Pseudomonadota</taxon>
        <taxon>Betaproteobacteria</taxon>
        <taxon>Burkholderiales</taxon>
        <taxon>Alcaligenaceae</taxon>
        <taxon>Orrella</taxon>
    </lineage>
</organism>
<feature type="transmembrane region" description="Helical" evidence="9">
    <location>
        <begin position="46"/>
        <end position="66"/>
    </location>
</feature>
<accession>A0A2R4XFV9</accession>
<evidence type="ECO:0000313" key="11">
    <source>
        <dbReference type="Proteomes" id="UP000244571"/>
    </source>
</evidence>
<dbReference type="Proteomes" id="UP000244571">
    <property type="component" value="Chromosome"/>
</dbReference>
<protein>
    <submittedName>
        <fullName evidence="10">Glycine/betaine ABC transporter permease</fullName>
    </submittedName>
</protein>
<evidence type="ECO:0000256" key="8">
    <source>
        <dbReference type="SAM" id="MobiDB-lite"/>
    </source>
</evidence>
<feature type="transmembrane region" description="Helical" evidence="9">
    <location>
        <begin position="86"/>
        <end position="107"/>
    </location>
</feature>
<proteinExistence type="inferred from homology"/>
<dbReference type="Pfam" id="PF02028">
    <property type="entry name" value="BCCT"/>
    <property type="match status" value="1"/>
</dbReference>
<evidence type="ECO:0000256" key="4">
    <source>
        <dbReference type="ARBA" id="ARBA00022475"/>
    </source>
</evidence>
<evidence type="ECO:0000256" key="6">
    <source>
        <dbReference type="ARBA" id="ARBA00022989"/>
    </source>
</evidence>
<feature type="transmembrane region" description="Helical" evidence="9">
    <location>
        <begin position="467"/>
        <end position="487"/>
    </location>
</feature>
<keyword evidence="4" id="KW-1003">Cell membrane</keyword>
<dbReference type="EMBL" id="CP028901">
    <property type="protein sequence ID" value="AWB32661.1"/>
    <property type="molecule type" value="Genomic_DNA"/>
</dbReference>
<dbReference type="InterPro" id="IPR000060">
    <property type="entry name" value="BCCT_transptr"/>
</dbReference>
<evidence type="ECO:0000256" key="3">
    <source>
        <dbReference type="ARBA" id="ARBA00022448"/>
    </source>
</evidence>
<evidence type="ECO:0000256" key="7">
    <source>
        <dbReference type="ARBA" id="ARBA00023136"/>
    </source>
</evidence>
<feature type="transmembrane region" description="Helical" evidence="9">
    <location>
        <begin position="344"/>
        <end position="369"/>
    </location>
</feature>
<dbReference type="AlphaFoldDB" id="A0A2R4XFV9"/>
<feature type="transmembrane region" description="Helical" evidence="9">
    <location>
        <begin position="259"/>
        <end position="286"/>
    </location>
</feature>
<keyword evidence="3" id="KW-0813">Transport</keyword>
<feature type="transmembrane region" description="Helical" evidence="9">
    <location>
        <begin position="142"/>
        <end position="162"/>
    </location>
</feature>
<evidence type="ECO:0000256" key="1">
    <source>
        <dbReference type="ARBA" id="ARBA00004651"/>
    </source>
</evidence>
<keyword evidence="11" id="KW-1185">Reference proteome</keyword>
<evidence type="ECO:0000256" key="2">
    <source>
        <dbReference type="ARBA" id="ARBA00005658"/>
    </source>
</evidence>
<feature type="transmembrane region" description="Helical" evidence="9">
    <location>
        <begin position="229"/>
        <end position="247"/>
    </location>
</feature>
<dbReference type="RefSeq" id="WP_108620102.1">
    <property type="nucleotide sequence ID" value="NZ_CP028901.1"/>
</dbReference>
<dbReference type="GO" id="GO:0005886">
    <property type="term" value="C:plasma membrane"/>
    <property type="evidence" value="ECO:0007669"/>
    <property type="project" value="UniProtKB-SubCell"/>
</dbReference>
<reference evidence="10 11" key="1">
    <citation type="submission" date="2018-04" db="EMBL/GenBank/DDBJ databases">
        <title>Bordetella sp. HZ20 isolated from seawater.</title>
        <authorList>
            <person name="Sun C."/>
        </authorList>
    </citation>
    <scope>NUCLEOTIDE SEQUENCE [LARGE SCALE GENOMIC DNA]</scope>
    <source>
        <strain evidence="10 11">HZ20</strain>
    </source>
</reference>
<feature type="transmembrane region" description="Helical" evidence="9">
    <location>
        <begin position="442"/>
        <end position="461"/>
    </location>
</feature>
<sequence length="551" mass="59792">MSSERPGWVFYVSALILSGFVFYGAVSPAELATTAANVLHFTTSHFGWLYLVITTGFLVFCLGVAFSRYGDIRLGVEGEAPEFSYFSWLGMIFSAGMGVGLVFWGVAEPMTHFITPPLGRAEPATAQAASLAMQYSLFHWGFHQWANFAVVGLSIAYVRFRLQRGGLISEGFRSTLGNRVDGSLGHAINILAVVSTVFGVATTLGLGMIQLNSGAQAVFGFPFGFESQLMILAGVSLIFMLASLTPLESGIRYVSDLNIMLAAVLLVFVFFAGPTDFITAAMTNAIGDYFNNMFGMSFVMSPYTGEDWVQRWTIFYWAWGLSWAPFVGSFIARISRGRTIRQFLLGVIGVPVLLSAVWFATFGGSALYFEMFENAHLAQLVDVEVSAGLFGMLELLPAYNVSSILFLILIGLFVITSANSATFVLGMFTAKGALVPSRTLRFVWGGIQAGVAGVLLLTGGLQALQTISIVAAFPFMVLMVFMAASLLKSLRDEVRQTELHDAMIRERVLRMLDEHEAQSRVATASELVSQAMTQSEKSGADQSLIANSSQP</sequence>
<feature type="transmembrane region" description="Helical" evidence="9">
    <location>
        <begin position="404"/>
        <end position="430"/>
    </location>
</feature>
<keyword evidence="6 9" id="KW-1133">Transmembrane helix</keyword>
<feature type="region of interest" description="Disordered" evidence="8">
    <location>
        <begin position="528"/>
        <end position="551"/>
    </location>
</feature>
<comment type="similarity">
    <text evidence="2">Belongs to the BCCT transporter (TC 2.A.15) family.</text>
</comment>